<sequence>MTSAYIYTWAGESGTSVVHSSMPIHTSCISARTAGPGQPGWGVDAGPRGVGAGTATATCSLGQRSPASRKCHASRE</sequence>
<dbReference type="Proteomes" id="UP000799438">
    <property type="component" value="Unassembled WGS sequence"/>
</dbReference>
<gene>
    <name evidence="2" type="ORF">K452DRAFT_26620</name>
</gene>
<protein>
    <submittedName>
        <fullName evidence="2">Uncharacterized protein</fullName>
    </submittedName>
</protein>
<dbReference type="AlphaFoldDB" id="A0A6A6BHS5"/>
<dbReference type="GeneID" id="54296281"/>
<feature type="region of interest" description="Disordered" evidence="1">
    <location>
        <begin position="56"/>
        <end position="76"/>
    </location>
</feature>
<feature type="compositionally biased region" description="Polar residues" evidence="1">
    <location>
        <begin position="56"/>
        <end position="66"/>
    </location>
</feature>
<keyword evidence="3" id="KW-1185">Reference proteome</keyword>
<evidence type="ECO:0000256" key="1">
    <source>
        <dbReference type="SAM" id="MobiDB-lite"/>
    </source>
</evidence>
<accession>A0A6A6BHS5</accession>
<evidence type="ECO:0000313" key="3">
    <source>
        <dbReference type="Proteomes" id="UP000799438"/>
    </source>
</evidence>
<evidence type="ECO:0000313" key="2">
    <source>
        <dbReference type="EMBL" id="KAF2142101.1"/>
    </source>
</evidence>
<feature type="compositionally biased region" description="Basic residues" evidence="1">
    <location>
        <begin position="67"/>
        <end position="76"/>
    </location>
</feature>
<dbReference type="EMBL" id="ML995485">
    <property type="protein sequence ID" value="KAF2142101.1"/>
    <property type="molecule type" value="Genomic_DNA"/>
</dbReference>
<name>A0A6A6BHS5_9PEZI</name>
<organism evidence="2 3">
    <name type="scientific">Aplosporella prunicola CBS 121167</name>
    <dbReference type="NCBI Taxonomy" id="1176127"/>
    <lineage>
        <taxon>Eukaryota</taxon>
        <taxon>Fungi</taxon>
        <taxon>Dikarya</taxon>
        <taxon>Ascomycota</taxon>
        <taxon>Pezizomycotina</taxon>
        <taxon>Dothideomycetes</taxon>
        <taxon>Dothideomycetes incertae sedis</taxon>
        <taxon>Botryosphaeriales</taxon>
        <taxon>Aplosporellaceae</taxon>
        <taxon>Aplosporella</taxon>
    </lineage>
</organism>
<proteinExistence type="predicted"/>
<reference evidence="2" key="1">
    <citation type="journal article" date="2020" name="Stud. Mycol.">
        <title>101 Dothideomycetes genomes: a test case for predicting lifestyles and emergence of pathogens.</title>
        <authorList>
            <person name="Haridas S."/>
            <person name="Albert R."/>
            <person name="Binder M."/>
            <person name="Bloem J."/>
            <person name="Labutti K."/>
            <person name="Salamov A."/>
            <person name="Andreopoulos B."/>
            <person name="Baker S."/>
            <person name="Barry K."/>
            <person name="Bills G."/>
            <person name="Bluhm B."/>
            <person name="Cannon C."/>
            <person name="Castanera R."/>
            <person name="Culley D."/>
            <person name="Daum C."/>
            <person name="Ezra D."/>
            <person name="Gonzalez J."/>
            <person name="Henrissat B."/>
            <person name="Kuo A."/>
            <person name="Liang C."/>
            <person name="Lipzen A."/>
            <person name="Lutzoni F."/>
            <person name="Magnuson J."/>
            <person name="Mondo S."/>
            <person name="Nolan M."/>
            <person name="Ohm R."/>
            <person name="Pangilinan J."/>
            <person name="Park H.-J."/>
            <person name="Ramirez L."/>
            <person name="Alfaro M."/>
            <person name="Sun H."/>
            <person name="Tritt A."/>
            <person name="Yoshinaga Y."/>
            <person name="Zwiers L.-H."/>
            <person name="Turgeon B."/>
            <person name="Goodwin S."/>
            <person name="Spatafora J."/>
            <person name="Crous P."/>
            <person name="Grigoriev I."/>
        </authorList>
    </citation>
    <scope>NUCLEOTIDE SEQUENCE</scope>
    <source>
        <strain evidence="2">CBS 121167</strain>
    </source>
</reference>
<dbReference type="RefSeq" id="XP_033397813.1">
    <property type="nucleotide sequence ID" value="XM_033538785.1"/>
</dbReference>